<name>A0A0F9T7X9_9ZZZZ</name>
<comment type="caution">
    <text evidence="1">The sequence shown here is derived from an EMBL/GenBank/DDBJ whole genome shotgun (WGS) entry which is preliminary data.</text>
</comment>
<organism evidence="1">
    <name type="scientific">marine sediment metagenome</name>
    <dbReference type="NCBI Taxonomy" id="412755"/>
    <lineage>
        <taxon>unclassified sequences</taxon>
        <taxon>metagenomes</taxon>
        <taxon>ecological metagenomes</taxon>
    </lineage>
</organism>
<dbReference type="InterPro" id="IPR014729">
    <property type="entry name" value="Rossmann-like_a/b/a_fold"/>
</dbReference>
<evidence type="ECO:0000313" key="1">
    <source>
        <dbReference type="EMBL" id="KKN37613.1"/>
    </source>
</evidence>
<dbReference type="Gene3D" id="3.40.50.620">
    <property type="entry name" value="HUPs"/>
    <property type="match status" value="1"/>
</dbReference>
<proteinExistence type="predicted"/>
<dbReference type="EMBL" id="LAZR01001883">
    <property type="protein sequence ID" value="KKN37613.1"/>
    <property type="molecule type" value="Genomic_DNA"/>
</dbReference>
<evidence type="ECO:0008006" key="2">
    <source>
        <dbReference type="Google" id="ProtNLM"/>
    </source>
</evidence>
<protein>
    <recommendedName>
        <fullName evidence="2">Phosphoadenosine phosphosulphate reductase domain-containing protein</fullName>
    </recommendedName>
</protein>
<gene>
    <name evidence="1" type="ORF">LCGC14_0761830</name>
</gene>
<dbReference type="AlphaFoldDB" id="A0A0F9T7X9"/>
<sequence>MTTPLYRTFEALPDPVFRALSWGCGRQSTVLAVMSALGELEPLDLIIMADTMWERRRTYEVQQFYIKWLRDRGQRVEVVSVGSIRKLGAEEHIHIPFWTDTGGPLHRQCTRHFKIDPIKRRIRQIMGYPTSVPPHPPMNSVELWLGITWDETERMKDSLLQFMVHRWPLLEHRLTRLDCTRYLEALYLPVPIKSSCVICPYRLPSEWIHMRDNDPPEWHDSINFDRKNRNNPLADRGASTADSLYIYKYNATPLEDAPLEADAKRERKGKQLPLMCGGYCHS</sequence>
<reference evidence="1" key="1">
    <citation type="journal article" date="2015" name="Nature">
        <title>Complex archaea that bridge the gap between prokaryotes and eukaryotes.</title>
        <authorList>
            <person name="Spang A."/>
            <person name="Saw J.H."/>
            <person name="Jorgensen S.L."/>
            <person name="Zaremba-Niedzwiedzka K."/>
            <person name="Martijn J."/>
            <person name="Lind A.E."/>
            <person name="van Eijk R."/>
            <person name="Schleper C."/>
            <person name="Guy L."/>
            <person name="Ettema T.J."/>
        </authorList>
    </citation>
    <scope>NUCLEOTIDE SEQUENCE</scope>
</reference>
<accession>A0A0F9T7X9</accession>